<dbReference type="PROSITE" id="PS50847">
    <property type="entry name" value="GRAM_POS_ANCHORING"/>
    <property type="match status" value="1"/>
</dbReference>
<feature type="compositionally biased region" description="Polar residues" evidence="6">
    <location>
        <begin position="69"/>
        <end position="78"/>
    </location>
</feature>
<evidence type="ECO:0000259" key="8">
    <source>
        <dbReference type="PROSITE" id="PS50847"/>
    </source>
</evidence>
<feature type="compositionally biased region" description="Pro residues" evidence="6">
    <location>
        <begin position="26"/>
        <end position="46"/>
    </location>
</feature>
<comment type="caution">
    <text evidence="9">The sequence shown here is derived from an EMBL/GenBank/DDBJ whole genome shotgun (WGS) entry which is preliminary data.</text>
</comment>
<evidence type="ECO:0000256" key="2">
    <source>
        <dbReference type="ARBA" id="ARBA00022512"/>
    </source>
</evidence>
<feature type="region of interest" description="Disordered" evidence="6">
    <location>
        <begin position="22"/>
        <end position="78"/>
    </location>
</feature>
<dbReference type="RefSeq" id="WP_109305770.1">
    <property type="nucleotide sequence ID" value="NZ_BJUF01000013.1"/>
</dbReference>
<reference evidence="9 10" key="1">
    <citation type="submission" date="2018-05" db="EMBL/GenBank/DDBJ databases">
        <title>Kurthia sibirica genome sequence.</title>
        <authorList>
            <person name="Maclea K.S."/>
            <person name="Goen A.E."/>
        </authorList>
    </citation>
    <scope>NUCLEOTIDE SEQUENCE [LARGE SCALE GENOMIC DNA]</scope>
    <source>
        <strain evidence="9 10">ATCC 49154</strain>
    </source>
</reference>
<evidence type="ECO:0000256" key="4">
    <source>
        <dbReference type="ARBA" id="ARBA00022729"/>
    </source>
</evidence>
<keyword evidence="5" id="KW-0572">Peptidoglycan-anchor</keyword>
<evidence type="ECO:0000313" key="9">
    <source>
        <dbReference type="EMBL" id="PWI25716.1"/>
    </source>
</evidence>
<keyword evidence="3" id="KW-0964">Secreted</keyword>
<evidence type="ECO:0000313" key="10">
    <source>
        <dbReference type="Proteomes" id="UP000245938"/>
    </source>
</evidence>
<proteinExistence type="predicted"/>
<keyword evidence="2" id="KW-0134">Cell wall</keyword>
<name>A0A2U3AMG4_9BACL</name>
<dbReference type="AlphaFoldDB" id="A0A2U3AMG4"/>
<comment type="subcellular location">
    <subcellularLocation>
        <location evidence="1">Secreted</location>
        <location evidence="1">Cell wall</location>
        <topology evidence="1">Peptidoglycan-anchor</topology>
    </subcellularLocation>
</comment>
<feature type="transmembrane region" description="Helical" evidence="7">
    <location>
        <begin position="86"/>
        <end position="106"/>
    </location>
</feature>
<dbReference type="Pfam" id="PF00746">
    <property type="entry name" value="Gram_pos_anchor"/>
    <property type="match status" value="1"/>
</dbReference>
<evidence type="ECO:0000256" key="6">
    <source>
        <dbReference type="SAM" id="MobiDB-lite"/>
    </source>
</evidence>
<evidence type="ECO:0000256" key="7">
    <source>
        <dbReference type="SAM" id="Phobius"/>
    </source>
</evidence>
<gene>
    <name evidence="9" type="ORF">DEX24_07345</name>
</gene>
<organism evidence="9 10">
    <name type="scientific">Kurthia sibirica</name>
    <dbReference type="NCBI Taxonomy" id="202750"/>
    <lineage>
        <taxon>Bacteria</taxon>
        <taxon>Bacillati</taxon>
        <taxon>Bacillota</taxon>
        <taxon>Bacilli</taxon>
        <taxon>Bacillales</taxon>
        <taxon>Caryophanaceae</taxon>
        <taxon>Kurthia</taxon>
    </lineage>
</organism>
<evidence type="ECO:0000256" key="3">
    <source>
        <dbReference type="ARBA" id="ARBA00022525"/>
    </source>
</evidence>
<feature type="domain" description="Gram-positive cocci surface proteins LPxTG" evidence="8">
    <location>
        <begin position="79"/>
        <end position="113"/>
    </location>
</feature>
<sequence length="113" mass="12350">MNNSQFDIVVTYDSTTEITVTNTVTPKPPVEPPVTPEPPVEPPVTPELPELPVKPSITIPQDGHHFNHQDNGQSQSDQLPQTGIQITYLAMTAGIFLVLLGALVLVRKMRKVS</sequence>
<dbReference type="EMBL" id="QFVR01000007">
    <property type="protein sequence ID" value="PWI25716.1"/>
    <property type="molecule type" value="Genomic_DNA"/>
</dbReference>
<protein>
    <recommendedName>
        <fullName evidence="8">Gram-positive cocci surface proteins LPxTG domain-containing protein</fullName>
    </recommendedName>
</protein>
<dbReference type="InterPro" id="IPR019931">
    <property type="entry name" value="LPXTG_anchor"/>
</dbReference>
<keyword evidence="4" id="KW-0732">Signal</keyword>
<keyword evidence="7" id="KW-0812">Transmembrane</keyword>
<evidence type="ECO:0000256" key="1">
    <source>
        <dbReference type="ARBA" id="ARBA00004168"/>
    </source>
</evidence>
<keyword evidence="7" id="KW-1133">Transmembrane helix</keyword>
<dbReference type="Proteomes" id="UP000245938">
    <property type="component" value="Unassembled WGS sequence"/>
</dbReference>
<evidence type="ECO:0000256" key="5">
    <source>
        <dbReference type="ARBA" id="ARBA00023088"/>
    </source>
</evidence>
<accession>A0A2U3AMG4</accession>
<dbReference type="NCBIfam" id="TIGR01167">
    <property type="entry name" value="LPXTG_anchor"/>
    <property type="match status" value="1"/>
</dbReference>
<keyword evidence="7" id="KW-0472">Membrane</keyword>
<keyword evidence="10" id="KW-1185">Reference proteome</keyword>